<name>A0ABR1VHI3_9PEZI</name>
<organism evidence="1 2">
    <name type="scientific">Apiospora phragmitis</name>
    <dbReference type="NCBI Taxonomy" id="2905665"/>
    <lineage>
        <taxon>Eukaryota</taxon>
        <taxon>Fungi</taxon>
        <taxon>Dikarya</taxon>
        <taxon>Ascomycota</taxon>
        <taxon>Pezizomycotina</taxon>
        <taxon>Sordariomycetes</taxon>
        <taxon>Xylariomycetidae</taxon>
        <taxon>Amphisphaeriales</taxon>
        <taxon>Apiosporaceae</taxon>
        <taxon>Apiospora</taxon>
    </lineage>
</organism>
<dbReference type="PANTHER" id="PTHR37535">
    <property type="entry name" value="FLUG DOMAIN PROTEIN"/>
    <property type="match status" value="1"/>
</dbReference>
<dbReference type="GeneID" id="92091415"/>
<dbReference type="RefSeq" id="XP_066717621.1">
    <property type="nucleotide sequence ID" value="XM_066858352.1"/>
</dbReference>
<evidence type="ECO:0008006" key="3">
    <source>
        <dbReference type="Google" id="ProtNLM"/>
    </source>
</evidence>
<protein>
    <recommendedName>
        <fullName evidence="3">LAGLIDADG homing endonuclease</fullName>
    </recommendedName>
</protein>
<accession>A0ABR1VHI3</accession>
<proteinExistence type="predicted"/>
<dbReference type="EMBL" id="JAQQWL010000006">
    <property type="protein sequence ID" value="KAK8070327.1"/>
    <property type="molecule type" value="Genomic_DNA"/>
</dbReference>
<reference evidence="1 2" key="1">
    <citation type="submission" date="2023-01" db="EMBL/GenBank/DDBJ databases">
        <title>Analysis of 21 Apiospora genomes using comparative genomics revels a genus with tremendous synthesis potential of carbohydrate active enzymes and secondary metabolites.</title>
        <authorList>
            <person name="Sorensen T."/>
        </authorList>
    </citation>
    <scope>NUCLEOTIDE SEQUENCE [LARGE SCALE GENOMIC DNA]</scope>
    <source>
        <strain evidence="1 2">CBS 135458</strain>
    </source>
</reference>
<evidence type="ECO:0000313" key="2">
    <source>
        <dbReference type="Proteomes" id="UP001480595"/>
    </source>
</evidence>
<evidence type="ECO:0000313" key="1">
    <source>
        <dbReference type="EMBL" id="KAK8070327.1"/>
    </source>
</evidence>
<gene>
    <name evidence="1" type="ORF">PG994_006943</name>
</gene>
<sequence>MSPLNQGQKPDAIARAVQSGYQPFQHIVTDSIRGLNKYKLAVHSNQDRVLSNYITWRMKVDQTTQGHSEAFVRATFLGEQCEFPPLAELKDFLRFYIHQSQGRITKNGLPTLDTMKIVAEWFFAGFTRHTTVVVPQEDRSEVYTWLRIVVCEEERLIENVHVQKFNFTKKELDRVMRGLLTRPDLKYMHERTRIQIAYIIPTYCWSGARLGAFFTGGLC</sequence>
<dbReference type="PANTHER" id="PTHR37535:SF3">
    <property type="entry name" value="FLUG DOMAIN-CONTAINING PROTEIN"/>
    <property type="match status" value="1"/>
</dbReference>
<keyword evidence="2" id="KW-1185">Reference proteome</keyword>
<comment type="caution">
    <text evidence="1">The sequence shown here is derived from an EMBL/GenBank/DDBJ whole genome shotgun (WGS) entry which is preliminary data.</text>
</comment>
<dbReference type="Proteomes" id="UP001480595">
    <property type="component" value="Unassembled WGS sequence"/>
</dbReference>